<dbReference type="PANTHER" id="PTHR36927:SF3">
    <property type="entry name" value="GLUCANS BIOSYNTHESIS PROTEIN C"/>
    <property type="match status" value="1"/>
</dbReference>
<dbReference type="EMBL" id="BIFS01000002">
    <property type="protein sequence ID" value="GCE22258.1"/>
    <property type="molecule type" value="Genomic_DNA"/>
</dbReference>
<feature type="transmembrane region" description="Helical" evidence="1">
    <location>
        <begin position="159"/>
        <end position="181"/>
    </location>
</feature>
<dbReference type="PANTHER" id="PTHR36927">
    <property type="entry name" value="BLR4337 PROTEIN"/>
    <property type="match status" value="1"/>
</dbReference>
<feature type="transmembrane region" description="Helical" evidence="1">
    <location>
        <begin position="298"/>
        <end position="320"/>
    </location>
</feature>
<proteinExistence type="predicted"/>
<dbReference type="GO" id="GO:0016747">
    <property type="term" value="F:acyltransferase activity, transferring groups other than amino-acyl groups"/>
    <property type="evidence" value="ECO:0007669"/>
    <property type="project" value="InterPro"/>
</dbReference>
<sequence>MNTHMPPVKVVSSSRPRHEQRRFYLDWLKVLAVLGVFAAHNIDALDIISWRIRYQEQSVGIMTFTNFGAMWGMSLMFLLAGSTAWFALGSRNGGQFINERIMRLLIPFLVGVLLLSPVEAYFEELRLALYKGNFVQFVPYFFTNLHIDWNLRWLATVSFHLWFLAFLFLISAATLPLLILLRREAGRSFMCKLASVCEKRGALLLFAIPIVFMQIILRAPFPGYQNWADCCTWVICFIYGYILASDTRFEQAIRSEKGLMLLIGSVCIFLVLLFYIAGYVARWEASPYYSIGYICYQILRGLIVWSLLALALYIALRFINFSNRLLLYANEAALPFYIVHYPIIVISAFFIKGWSENIPLKFILLSSISLTLTLLVYELLVRRIRMLRLLFGMKVQNKKILASTANKS</sequence>
<feature type="transmembrane region" description="Helical" evidence="1">
    <location>
        <begin position="226"/>
        <end position="246"/>
    </location>
</feature>
<gene>
    <name evidence="3" type="ORF">KDK_60580</name>
</gene>
<dbReference type="OrthoDB" id="5446016at2"/>
<dbReference type="InterPro" id="IPR050623">
    <property type="entry name" value="Glucan_succinyl_AcylTrfase"/>
</dbReference>
<keyword evidence="1" id="KW-0472">Membrane</keyword>
<dbReference type="Proteomes" id="UP000287188">
    <property type="component" value="Unassembled WGS sequence"/>
</dbReference>
<reference evidence="4" key="1">
    <citation type="submission" date="2018-12" db="EMBL/GenBank/DDBJ databases">
        <title>Tengunoibacter tsumagoiensis gen. nov., sp. nov., Dictyobacter kobayashii sp. nov., D. alpinus sp. nov., and D. joshuensis sp. nov. and description of Dictyobacteraceae fam. nov. within the order Ktedonobacterales isolated from Tengu-no-mugimeshi.</title>
        <authorList>
            <person name="Wang C.M."/>
            <person name="Zheng Y."/>
            <person name="Sakai Y."/>
            <person name="Toyoda A."/>
            <person name="Minakuchi Y."/>
            <person name="Abe K."/>
            <person name="Yokota A."/>
            <person name="Yabe S."/>
        </authorList>
    </citation>
    <scope>NUCLEOTIDE SEQUENCE [LARGE SCALE GENOMIC DNA]</scope>
    <source>
        <strain evidence="4">Uno11</strain>
    </source>
</reference>
<evidence type="ECO:0000313" key="3">
    <source>
        <dbReference type="EMBL" id="GCE22258.1"/>
    </source>
</evidence>
<name>A0A402AT10_9CHLR</name>
<dbReference type="InterPro" id="IPR002656">
    <property type="entry name" value="Acyl_transf_3_dom"/>
</dbReference>
<protein>
    <recommendedName>
        <fullName evidence="2">Acyltransferase 3 domain-containing protein</fullName>
    </recommendedName>
</protein>
<comment type="caution">
    <text evidence="3">The sequence shown here is derived from an EMBL/GenBank/DDBJ whole genome shotgun (WGS) entry which is preliminary data.</text>
</comment>
<feature type="transmembrane region" description="Helical" evidence="1">
    <location>
        <begin position="332"/>
        <end position="351"/>
    </location>
</feature>
<dbReference type="AlphaFoldDB" id="A0A402AT10"/>
<keyword evidence="1" id="KW-1133">Transmembrane helix</keyword>
<keyword evidence="4" id="KW-1185">Reference proteome</keyword>
<feature type="transmembrane region" description="Helical" evidence="1">
    <location>
        <begin position="363"/>
        <end position="381"/>
    </location>
</feature>
<organism evidence="3 4">
    <name type="scientific">Dictyobacter kobayashii</name>
    <dbReference type="NCBI Taxonomy" id="2014872"/>
    <lineage>
        <taxon>Bacteria</taxon>
        <taxon>Bacillati</taxon>
        <taxon>Chloroflexota</taxon>
        <taxon>Ktedonobacteria</taxon>
        <taxon>Ktedonobacterales</taxon>
        <taxon>Dictyobacteraceae</taxon>
        <taxon>Dictyobacter</taxon>
    </lineage>
</organism>
<feature type="domain" description="Acyltransferase 3" evidence="2">
    <location>
        <begin position="24"/>
        <end position="377"/>
    </location>
</feature>
<feature type="transmembrane region" description="Helical" evidence="1">
    <location>
        <begin position="68"/>
        <end position="89"/>
    </location>
</feature>
<feature type="transmembrane region" description="Helical" evidence="1">
    <location>
        <begin position="202"/>
        <end position="220"/>
    </location>
</feature>
<feature type="transmembrane region" description="Helical" evidence="1">
    <location>
        <begin position="101"/>
        <end position="122"/>
    </location>
</feature>
<evidence type="ECO:0000259" key="2">
    <source>
        <dbReference type="Pfam" id="PF01757"/>
    </source>
</evidence>
<feature type="transmembrane region" description="Helical" evidence="1">
    <location>
        <begin position="258"/>
        <end position="278"/>
    </location>
</feature>
<keyword evidence="1" id="KW-0812">Transmembrane</keyword>
<evidence type="ECO:0000256" key="1">
    <source>
        <dbReference type="SAM" id="Phobius"/>
    </source>
</evidence>
<accession>A0A402AT10</accession>
<dbReference type="RefSeq" id="WP_126554898.1">
    <property type="nucleotide sequence ID" value="NZ_BIFS01000002.1"/>
</dbReference>
<evidence type="ECO:0000313" key="4">
    <source>
        <dbReference type="Proteomes" id="UP000287188"/>
    </source>
</evidence>
<dbReference type="Pfam" id="PF01757">
    <property type="entry name" value="Acyl_transf_3"/>
    <property type="match status" value="1"/>
</dbReference>